<feature type="signal peptide" evidence="2">
    <location>
        <begin position="1"/>
        <end position="26"/>
    </location>
</feature>
<dbReference type="InterPro" id="IPR011250">
    <property type="entry name" value="OMP/PagP_B-barrel"/>
</dbReference>
<evidence type="ECO:0000313" key="5">
    <source>
        <dbReference type="Proteomes" id="UP000177445"/>
    </source>
</evidence>
<evidence type="ECO:0000256" key="1">
    <source>
        <dbReference type="ARBA" id="ARBA00022729"/>
    </source>
</evidence>
<feature type="domain" description="Outer membrane protein beta-barrel" evidence="3">
    <location>
        <begin position="11"/>
        <end position="202"/>
    </location>
</feature>
<proteinExistence type="predicted"/>
<dbReference type="KEGG" id="msq:BKP64_07350"/>
<keyword evidence="5" id="KW-1185">Reference proteome</keyword>
<dbReference type="EMBL" id="CP017715">
    <property type="protein sequence ID" value="AOY87999.1"/>
    <property type="molecule type" value="Genomic_DNA"/>
</dbReference>
<name>A0A1D9GK77_9GAMM</name>
<keyword evidence="1 2" id="KW-0732">Signal</keyword>
<gene>
    <name evidence="4" type="ORF">BKP64_07350</name>
</gene>
<accession>A0A1D9GK77</accession>
<dbReference type="OrthoDB" id="6362488at2"/>
<evidence type="ECO:0000259" key="3">
    <source>
        <dbReference type="Pfam" id="PF13505"/>
    </source>
</evidence>
<evidence type="ECO:0000313" key="4">
    <source>
        <dbReference type="EMBL" id="AOY87999.1"/>
    </source>
</evidence>
<reference evidence="4 5" key="1">
    <citation type="submission" date="2016-10" db="EMBL/GenBank/DDBJ databases">
        <title>Marinobacter salinus sp. nov., a moderately halophilic bacterium isolated from a tidal flat environment.</title>
        <authorList>
            <person name="Park S.-J."/>
        </authorList>
    </citation>
    <scope>NUCLEOTIDE SEQUENCE [LARGE SCALE GENOMIC DNA]</scope>
    <source>
        <strain evidence="4 5">Hb8</strain>
    </source>
</reference>
<dbReference type="InterPro" id="IPR027385">
    <property type="entry name" value="Beta-barrel_OMP"/>
</dbReference>
<sequence length="202" mass="22151">MNQVVRTSLLAALIAATMPTSPTATAQEKAREDMHYVGMLATAFNHRTVGELTNETGWGSGGTLIVGGHITDFFHAELRAGGGFKDADIPESDLTLSIDYFASWYLGMHYPITDSADIYGQFGFSYINGEGRLMNAEDSRNAQFRDLEGEFPGSSFSISWVAGLDFEVLDNTYLVFEGGKLFEDTGTNVNTFQFSGGLRYEF</sequence>
<evidence type="ECO:0000256" key="2">
    <source>
        <dbReference type="SAM" id="SignalP"/>
    </source>
</evidence>
<organism evidence="4 5">
    <name type="scientific">Marinobacter salinus</name>
    <dbReference type="NCBI Taxonomy" id="1874317"/>
    <lineage>
        <taxon>Bacteria</taxon>
        <taxon>Pseudomonadati</taxon>
        <taxon>Pseudomonadota</taxon>
        <taxon>Gammaproteobacteria</taxon>
        <taxon>Pseudomonadales</taxon>
        <taxon>Marinobacteraceae</taxon>
        <taxon>Marinobacter</taxon>
    </lineage>
</organism>
<feature type="chain" id="PRO_5009441930" description="Outer membrane protein beta-barrel domain-containing protein" evidence="2">
    <location>
        <begin position="27"/>
        <end position="202"/>
    </location>
</feature>
<dbReference type="Proteomes" id="UP000177445">
    <property type="component" value="Chromosome"/>
</dbReference>
<dbReference type="SUPFAM" id="SSF56925">
    <property type="entry name" value="OMPA-like"/>
    <property type="match status" value="1"/>
</dbReference>
<dbReference type="AlphaFoldDB" id="A0A1D9GK77"/>
<dbReference type="Pfam" id="PF13505">
    <property type="entry name" value="OMP_b-brl"/>
    <property type="match status" value="1"/>
</dbReference>
<protein>
    <recommendedName>
        <fullName evidence="3">Outer membrane protein beta-barrel domain-containing protein</fullName>
    </recommendedName>
</protein>